<name>A0ABV1Y4C7_9ACTN</name>
<sequence length="96" mass="10270">MEAERRDTGDVWEALRPLCARVMSVPQEAVVPEARLVADLGADSLDITELEAASEELFGVSLRGTDKSLVSTVGDVVGLIVRLRTGSPDAHSPLVR</sequence>
<dbReference type="InterPro" id="IPR036736">
    <property type="entry name" value="ACP-like_sf"/>
</dbReference>
<dbReference type="InterPro" id="IPR009081">
    <property type="entry name" value="PP-bd_ACP"/>
</dbReference>
<feature type="domain" description="Carrier" evidence="1">
    <location>
        <begin position="9"/>
        <end position="84"/>
    </location>
</feature>
<dbReference type="SUPFAM" id="SSF47336">
    <property type="entry name" value="ACP-like"/>
    <property type="match status" value="1"/>
</dbReference>
<reference evidence="2 3" key="1">
    <citation type="submission" date="2024-06" db="EMBL/GenBank/DDBJ databases">
        <title>The Natural Products Discovery Center: Release of the First 8490 Sequenced Strains for Exploring Actinobacteria Biosynthetic Diversity.</title>
        <authorList>
            <person name="Kalkreuter E."/>
            <person name="Kautsar S.A."/>
            <person name="Yang D."/>
            <person name="Bader C.D."/>
            <person name="Teijaro C.N."/>
            <person name="Fluegel L."/>
            <person name="Davis C.M."/>
            <person name="Simpson J.R."/>
            <person name="Lauterbach L."/>
            <person name="Steele A.D."/>
            <person name="Gui C."/>
            <person name="Meng S."/>
            <person name="Li G."/>
            <person name="Viehrig K."/>
            <person name="Ye F."/>
            <person name="Su P."/>
            <person name="Kiefer A.F."/>
            <person name="Nichols A."/>
            <person name="Cepeda A.J."/>
            <person name="Yan W."/>
            <person name="Fan B."/>
            <person name="Jiang Y."/>
            <person name="Adhikari A."/>
            <person name="Zheng C.-J."/>
            <person name="Schuster L."/>
            <person name="Cowan T.M."/>
            <person name="Smanski M.J."/>
            <person name="Chevrette M.G."/>
            <person name="De Carvalho L.P.S."/>
            <person name="Shen B."/>
        </authorList>
    </citation>
    <scope>NUCLEOTIDE SEQUENCE [LARGE SCALE GENOMIC DNA]</scope>
    <source>
        <strain evidence="2 3">NPDC000155</strain>
    </source>
</reference>
<dbReference type="PROSITE" id="PS50075">
    <property type="entry name" value="CARRIER"/>
    <property type="match status" value="1"/>
</dbReference>
<evidence type="ECO:0000313" key="2">
    <source>
        <dbReference type="EMBL" id="MER7378588.1"/>
    </source>
</evidence>
<organism evidence="2 3">
    <name type="scientific">Streptomyces lanatus</name>
    <dbReference type="NCBI Taxonomy" id="66900"/>
    <lineage>
        <taxon>Bacteria</taxon>
        <taxon>Bacillati</taxon>
        <taxon>Actinomycetota</taxon>
        <taxon>Actinomycetes</taxon>
        <taxon>Kitasatosporales</taxon>
        <taxon>Streptomycetaceae</taxon>
        <taxon>Streptomyces</taxon>
    </lineage>
</organism>
<comment type="caution">
    <text evidence="2">The sequence shown here is derived from an EMBL/GenBank/DDBJ whole genome shotgun (WGS) entry which is preliminary data.</text>
</comment>
<evidence type="ECO:0000259" key="1">
    <source>
        <dbReference type="PROSITE" id="PS50075"/>
    </source>
</evidence>
<protein>
    <submittedName>
        <fullName evidence="2">Acyl carrier protein</fullName>
    </submittedName>
</protein>
<dbReference type="EMBL" id="JBEPFB010000025">
    <property type="protein sequence ID" value="MER7378588.1"/>
    <property type="molecule type" value="Genomic_DNA"/>
</dbReference>
<gene>
    <name evidence="2" type="ORF">ABT384_38925</name>
</gene>
<dbReference type="Proteomes" id="UP001486207">
    <property type="component" value="Unassembled WGS sequence"/>
</dbReference>
<dbReference type="Gene3D" id="1.10.1200.10">
    <property type="entry name" value="ACP-like"/>
    <property type="match status" value="1"/>
</dbReference>
<dbReference type="RefSeq" id="WP_190075307.1">
    <property type="nucleotide sequence ID" value="NZ_BNBM01000024.1"/>
</dbReference>
<accession>A0ABV1Y4C7</accession>
<proteinExistence type="predicted"/>
<dbReference type="Pfam" id="PF00550">
    <property type="entry name" value="PP-binding"/>
    <property type="match status" value="1"/>
</dbReference>
<keyword evidence="3" id="KW-1185">Reference proteome</keyword>
<evidence type="ECO:0000313" key="3">
    <source>
        <dbReference type="Proteomes" id="UP001486207"/>
    </source>
</evidence>